<feature type="domain" description="Outer membrane protein beta-barrel" evidence="3">
    <location>
        <begin position="6"/>
        <end position="174"/>
    </location>
</feature>
<evidence type="ECO:0000256" key="1">
    <source>
        <dbReference type="ARBA" id="ARBA00022729"/>
    </source>
</evidence>
<name>A0ABW5N1L6_9FLAO</name>
<organism evidence="4 5">
    <name type="scientific">Croceitalea marina</name>
    <dbReference type="NCBI Taxonomy" id="1775166"/>
    <lineage>
        <taxon>Bacteria</taxon>
        <taxon>Pseudomonadati</taxon>
        <taxon>Bacteroidota</taxon>
        <taxon>Flavobacteriia</taxon>
        <taxon>Flavobacteriales</taxon>
        <taxon>Flavobacteriaceae</taxon>
        <taxon>Croceitalea</taxon>
    </lineage>
</organism>
<keyword evidence="5" id="KW-1185">Reference proteome</keyword>
<dbReference type="SUPFAM" id="SSF56925">
    <property type="entry name" value="OMPA-like"/>
    <property type="match status" value="1"/>
</dbReference>
<evidence type="ECO:0000256" key="2">
    <source>
        <dbReference type="SAM" id="SignalP"/>
    </source>
</evidence>
<dbReference type="Pfam" id="PF13505">
    <property type="entry name" value="OMP_b-brl"/>
    <property type="match status" value="1"/>
</dbReference>
<dbReference type="Proteomes" id="UP001597526">
    <property type="component" value="Unassembled WGS sequence"/>
</dbReference>
<sequence length="174" mass="19521">MVKKLLLATVFLVSVNTFAQQERNWNVESNFSLIPANGLGQSDIVIDLGIKYKFLNTDLLSLGLGMNVGYLTDNTSFSMANSDDNIFIFQPRLFTEFNLPFSDKLRPSLGVGYSYLSGISFTPDAAHGFNFNFGIIYDISDKWFIQAQYDFIDLKSINSGEGYNTIRIGVGFKF</sequence>
<dbReference type="RefSeq" id="WP_377767462.1">
    <property type="nucleotide sequence ID" value="NZ_JBHULB010000017.1"/>
</dbReference>
<dbReference type="EMBL" id="JBHULB010000017">
    <property type="protein sequence ID" value="MFD2587919.1"/>
    <property type="molecule type" value="Genomic_DNA"/>
</dbReference>
<evidence type="ECO:0000313" key="5">
    <source>
        <dbReference type="Proteomes" id="UP001597526"/>
    </source>
</evidence>
<feature type="signal peptide" evidence="2">
    <location>
        <begin position="1"/>
        <end position="19"/>
    </location>
</feature>
<proteinExistence type="predicted"/>
<keyword evidence="1 2" id="KW-0732">Signal</keyword>
<dbReference type="InterPro" id="IPR011250">
    <property type="entry name" value="OMP/PagP_B-barrel"/>
</dbReference>
<protein>
    <submittedName>
        <fullName evidence="4">Outer membrane beta-barrel protein</fullName>
    </submittedName>
</protein>
<evidence type="ECO:0000313" key="4">
    <source>
        <dbReference type="EMBL" id="MFD2587919.1"/>
    </source>
</evidence>
<reference evidence="5" key="1">
    <citation type="journal article" date="2019" name="Int. J. Syst. Evol. Microbiol.">
        <title>The Global Catalogue of Microorganisms (GCM) 10K type strain sequencing project: providing services to taxonomists for standard genome sequencing and annotation.</title>
        <authorList>
            <consortium name="The Broad Institute Genomics Platform"/>
            <consortium name="The Broad Institute Genome Sequencing Center for Infectious Disease"/>
            <person name="Wu L."/>
            <person name="Ma J."/>
        </authorList>
    </citation>
    <scope>NUCLEOTIDE SEQUENCE [LARGE SCALE GENOMIC DNA]</scope>
    <source>
        <strain evidence="5">KCTC 52368</strain>
    </source>
</reference>
<accession>A0ABW5N1L6</accession>
<dbReference type="InterPro" id="IPR027385">
    <property type="entry name" value="Beta-barrel_OMP"/>
</dbReference>
<dbReference type="Gene3D" id="2.40.160.20">
    <property type="match status" value="1"/>
</dbReference>
<evidence type="ECO:0000259" key="3">
    <source>
        <dbReference type="Pfam" id="PF13505"/>
    </source>
</evidence>
<feature type="chain" id="PRO_5046598007" evidence="2">
    <location>
        <begin position="20"/>
        <end position="174"/>
    </location>
</feature>
<gene>
    <name evidence="4" type="ORF">ACFSQJ_13315</name>
</gene>
<comment type="caution">
    <text evidence="4">The sequence shown here is derived from an EMBL/GenBank/DDBJ whole genome shotgun (WGS) entry which is preliminary data.</text>
</comment>